<feature type="domain" description="Glycosyl hydrolase family 32 N-terminal" evidence="7">
    <location>
        <begin position="66"/>
        <end position="403"/>
    </location>
</feature>
<dbReference type="Proteomes" id="UP001314263">
    <property type="component" value="Unassembled WGS sequence"/>
</dbReference>
<evidence type="ECO:0000313" key="10">
    <source>
        <dbReference type="Proteomes" id="UP001314263"/>
    </source>
</evidence>
<evidence type="ECO:0000259" key="7">
    <source>
        <dbReference type="Pfam" id="PF00251"/>
    </source>
</evidence>
<evidence type="ECO:0000256" key="1">
    <source>
        <dbReference type="ARBA" id="ARBA00009902"/>
    </source>
</evidence>
<comment type="similarity">
    <text evidence="1 5">Belongs to the glycosyl hydrolase 32 family.</text>
</comment>
<evidence type="ECO:0000256" key="2">
    <source>
        <dbReference type="ARBA" id="ARBA00012758"/>
    </source>
</evidence>
<proteinExistence type="inferred from homology"/>
<gene>
    <name evidence="9" type="ORF">CVIRNUC_008018</name>
</gene>
<keyword evidence="4 5" id="KW-0326">Glycosidase</keyword>
<dbReference type="Gene3D" id="2.115.10.20">
    <property type="entry name" value="Glycosyl hydrolase domain, family 43"/>
    <property type="match status" value="1"/>
</dbReference>
<dbReference type="InterPro" id="IPR013320">
    <property type="entry name" value="ConA-like_dom_sf"/>
</dbReference>
<dbReference type="InterPro" id="IPR023296">
    <property type="entry name" value="Glyco_hydro_beta-prop_sf"/>
</dbReference>
<dbReference type="AlphaFoldDB" id="A0AAV1IBU9"/>
<dbReference type="InterPro" id="IPR013148">
    <property type="entry name" value="Glyco_hydro_32_N"/>
</dbReference>
<accession>A0AAV1IBU9</accession>
<dbReference type="SUPFAM" id="SSF75005">
    <property type="entry name" value="Arabinanase/levansucrase/invertase"/>
    <property type="match status" value="1"/>
</dbReference>
<dbReference type="InterPro" id="IPR013189">
    <property type="entry name" value="Glyco_hydro_32_C"/>
</dbReference>
<dbReference type="EMBL" id="CAUYUE010000011">
    <property type="protein sequence ID" value="CAK0784814.1"/>
    <property type="molecule type" value="Genomic_DNA"/>
</dbReference>
<dbReference type="PROSITE" id="PS00609">
    <property type="entry name" value="GLYCOSYL_HYDROL_F32"/>
    <property type="match status" value="1"/>
</dbReference>
<feature type="domain" description="Glycosyl hydrolase family 32 C-terminal" evidence="8">
    <location>
        <begin position="406"/>
        <end position="570"/>
    </location>
</feature>
<dbReference type="SMART" id="SM00640">
    <property type="entry name" value="Glyco_32"/>
    <property type="match status" value="1"/>
</dbReference>
<evidence type="ECO:0000256" key="3">
    <source>
        <dbReference type="ARBA" id="ARBA00022801"/>
    </source>
</evidence>
<evidence type="ECO:0000259" key="8">
    <source>
        <dbReference type="Pfam" id="PF08244"/>
    </source>
</evidence>
<sequence>MLLTRQCSPLYNRRHCSRVFYSSKIACRAVPPRDTGSDGRTQRRTLTRRGGMDASWQLDPDKPWYHVMPRSGWLNDPNGPIFYKGKYHVFYQHVVGTSEWDWACCWGHASTEDLAHWKHEPIALEPSAKGRDAAGVWSGCSTVDEQGRPVILYTAVRKREPGMPLPPEGSDLGLDMIESQCAATCDPADTDMLEWTKQDAPIIDFPPQGQALAGFRDPYIIQRGSPERPWRIAIGSGIKGKGGTILQYSSDALLHGWKFEGCLVEGTTKPCGEWDTGEMWECPFFVALPSCGQRPDCSSGSSQHVLCVSPYPHYRKDRPTNPCLYWINAFNGDKFNVGTASGPHRLDLGDILYAPNTLQTPDGRMLMLAWLQELRRGGGHDYAGCLSVPRRLSLQGNRLHQEPAQELEQLRTEPSAHLPSLPIPAGRGVPLPGVTGPSLDVSLRLKRGQSAQAGLLLRPWLRADSADAEPTAAALVVDWESQSLEVCFSTQLDTSTQAFGWESIVKRVGGEICAAEGVVDLRVFIDHSAVEIFTGCGQALSTRVYRGNEPGHGMFFIAHGGGAEALNVHAYTMGSIWTSRADMPAKQEEPALAS</sequence>
<dbReference type="PANTHER" id="PTHR43101:SF1">
    <property type="entry name" value="BETA-FRUCTOSIDASE"/>
    <property type="match status" value="1"/>
</dbReference>
<evidence type="ECO:0000256" key="6">
    <source>
        <dbReference type="SAM" id="MobiDB-lite"/>
    </source>
</evidence>
<dbReference type="InterPro" id="IPR001362">
    <property type="entry name" value="Glyco_hydro_32"/>
</dbReference>
<reference evidence="9 10" key="1">
    <citation type="submission" date="2023-10" db="EMBL/GenBank/DDBJ databases">
        <authorList>
            <person name="Maclean D."/>
            <person name="Macfadyen A."/>
        </authorList>
    </citation>
    <scope>NUCLEOTIDE SEQUENCE [LARGE SCALE GENOMIC DNA]</scope>
</reference>
<evidence type="ECO:0000256" key="4">
    <source>
        <dbReference type="ARBA" id="ARBA00023295"/>
    </source>
</evidence>
<organism evidence="9 10">
    <name type="scientific">Coccomyxa viridis</name>
    <dbReference type="NCBI Taxonomy" id="1274662"/>
    <lineage>
        <taxon>Eukaryota</taxon>
        <taxon>Viridiplantae</taxon>
        <taxon>Chlorophyta</taxon>
        <taxon>core chlorophytes</taxon>
        <taxon>Trebouxiophyceae</taxon>
        <taxon>Trebouxiophyceae incertae sedis</taxon>
        <taxon>Coccomyxaceae</taxon>
        <taxon>Coccomyxa</taxon>
    </lineage>
</organism>
<keyword evidence="3 5" id="KW-0378">Hydrolase</keyword>
<dbReference type="GO" id="GO:0005975">
    <property type="term" value="P:carbohydrate metabolic process"/>
    <property type="evidence" value="ECO:0007669"/>
    <property type="project" value="InterPro"/>
</dbReference>
<dbReference type="GO" id="GO:0004564">
    <property type="term" value="F:beta-fructofuranosidase activity"/>
    <property type="evidence" value="ECO:0007669"/>
    <property type="project" value="UniProtKB-EC"/>
</dbReference>
<evidence type="ECO:0000313" key="9">
    <source>
        <dbReference type="EMBL" id="CAK0784814.1"/>
    </source>
</evidence>
<name>A0AAV1IBU9_9CHLO</name>
<protein>
    <recommendedName>
        <fullName evidence="2">beta-fructofuranosidase</fullName>
        <ecNumber evidence="2">3.2.1.26</ecNumber>
    </recommendedName>
</protein>
<feature type="region of interest" description="Disordered" evidence="6">
    <location>
        <begin position="31"/>
        <end position="50"/>
    </location>
</feature>
<dbReference type="InterPro" id="IPR051214">
    <property type="entry name" value="GH32_Enzymes"/>
</dbReference>
<dbReference type="InterPro" id="IPR018053">
    <property type="entry name" value="Glyco_hydro_32_AS"/>
</dbReference>
<dbReference type="CDD" id="cd08996">
    <property type="entry name" value="GH32_FFase"/>
    <property type="match status" value="1"/>
</dbReference>
<comment type="caution">
    <text evidence="9">The sequence shown here is derived from an EMBL/GenBank/DDBJ whole genome shotgun (WGS) entry which is preliminary data.</text>
</comment>
<dbReference type="Pfam" id="PF08244">
    <property type="entry name" value="Glyco_hydro_32C"/>
    <property type="match status" value="1"/>
</dbReference>
<dbReference type="PANTHER" id="PTHR43101">
    <property type="entry name" value="BETA-FRUCTOSIDASE"/>
    <property type="match status" value="1"/>
</dbReference>
<dbReference type="Gene3D" id="2.60.120.560">
    <property type="entry name" value="Exo-inulinase, domain 1"/>
    <property type="match status" value="1"/>
</dbReference>
<keyword evidence="10" id="KW-1185">Reference proteome</keyword>
<evidence type="ECO:0000256" key="5">
    <source>
        <dbReference type="RuleBase" id="RU362110"/>
    </source>
</evidence>
<dbReference type="SUPFAM" id="SSF49899">
    <property type="entry name" value="Concanavalin A-like lectins/glucanases"/>
    <property type="match status" value="1"/>
</dbReference>
<dbReference type="Pfam" id="PF00251">
    <property type="entry name" value="Glyco_hydro_32N"/>
    <property type="match status" value="1"/>
</dbReference>
<dbReference type="EC" id="3.2.1.26" evidence="2"/>